<evidence type="ECO:0000313" key="11">
    <source>
        <dbReference type="Proteomes" id="UP001284901"/>
    </source>
</evidence>
<dbReference type="AlphaFoldDB" id="A0AAW9HCM3"/>
<dbReference type="GO" id="GO:0003677">
    <property type="term" value="F:DNA binding"/>
    <property type="evidence" value="ECO:0007669"/>
    <property type="project" value="UniProtKB-KW"/>
</dbReference>
<comment type="subcellular location">
    <subcellularLocation>
        <location evidence="1">Cytoplasm</location>
    </subcellularLocation>
</comment>
<dbReference type="GO" id="GO:0046914">
    <property type="term" value="F:transition metal ion binding"/>
    <property type="evidence" value="ECO:0007669"/>
    <property type="project" value="InterPro"/>
</dbReference>
<dbReference type="Proteomes" id="UP001288320">
    <property type="component" value="Unassembled WGS sequence"/>
</dbReference>
<dbReference type="GO" id="GO:0046983">
    <property type="term" value="F:protein dimerization activity"/>
    <property type="evidence" value="ECO:0007669"/>
    <property type="project" value="InterPro"/>
</dbReference>
<dbReference type="SUPFAM" id="SSF50037">
    <property type="entry name" value="C-terminal domain of transcriptional repressors"/>
    <property type="match status" value="1"/>
</dbReference>
<gene>
    <name evidence="9" type="ORF">R6G74_05795</name>
    <name evidence="10" type="ORF">R6P33_03785</name>
</gene>
<evidence type="ECO:0000256" key="1">
    <source>
        <dbReference type="ARBA" id="ARBA00004496"/>
    </source>
</evidence>
<evidence type="ECO:0000256" key="6">
    <source>
        <dbReference type="ARBA" id="ARBA00023125"/>
    </source>
</evidence>
<keyword evidence="4" id="KW-0408">Iron</keyword>
<organism evidence="9 12">
    <name type="scientific">Actinotignum timonense</name>
    <dbReference type="NCBI Taxonomy" id="1870995"/>
    <lineage>
        <taxon>Bacteria</taxon>
        <taxon>Bacillati</taxon>
        <taxon>Actinomycetota</taxon>
        <taxon>Actinomycetes</taxon>
        <taxon>Actinomycetales</taxon>
        <taxon>Actinomycetaceae</taxon>
        <taxon>Actinotignum</taxon>
    </lineage>
</organism>
<keyword evidence="6" id="KW-0238">DNA-binding</keyword>
<dbReference type="PANTHER" id="PTHR33238">
    <property type="entry name" value="IRON (METAL) DEPENDENT REPRESSOR, DTXR FAMILY"/>
    <property type="match status" value="1"/>
</dbReference>
<keyword evidence="5" id="KW-0805">Transcription regulation</keyword>
<dbReference type="SUPFAM" id="SSF46785">
    <property type="entry name" value="Winged helix' DNA-binding domain"/>
    <property type="match status" value="1"/>
</dbReference>
<proteinExistence type="inferred from homology"/>
<evidence type="ECO:0000313" key="9">
    <source>
        <dbReference type="EMBL" id="MDY5140822.1"/>
    </source>
</evidence>
<comment type="subunit">
    <text evidence="3">Homodimer.</text>
</comment>
<protein>
    <submittedName>
        <fullName evidence="9">Metal-dependent transcriptional regulator</fullName>
    </submittedName>
</protein>
<evidence type="ECO:0000256" key="7">
    <source>
        <dbReference type="ARBA" id="ARBA00023163"/>
    </source>
</evidence>
<evidence type="ECO:0000256" key="5">
    <source>
        <dbReference type="ARBA" id="ARBA00023015"/>
    </source>
</evidence>
<dbReference type="InterPro" id="IPR036421">
    <property type="entry name" value="Fe_dep_repressor_sf"/>
</dbReference>
<dbReference type="EMBL" id="JAWNFV010000011">
    <property type="protein sequence ID" value="MDY5140822.1"/>
    <property type="molecule type" value="Genomic_DNA"/>
</dbReference>
<dbReference type="GeneID" id="92812839"/>
<evidence type="ECO:0000313" key="12">
    <source>
        <dbReference type="Proteomes" id="UP001288320"/>
    </source>
</evidence>
<dbReference type="GO" id="GO:0005737">
    <property type="term" value="C:cytoplasm"/>
    <property type="evidence" value="ECO:0007669"/>
    <property type="project" value="UniProtKB-SubCell"/>
</dbReference>
<feature type="domain" description="HTH dtxR-type" evidence="8">
    <location>
        <begin position="5"/>
        <end position="66"/>
    </location>
</feature>
<dbReference type="InterPro" id="IPR022687">
    <property type="entry name" value="HTH_DTXR"/>
</dbReference>
<dbReference type="RefSeq" id="WP_026428424.1">
    <property type="nucleotide sequence ID" value="NZ_CAUPFC010000003.1"/>
</dbReference>
<comment type="similarity">
    <text evidence="2">Belongs to the DtxR/MntR family.</text>
</comment>
<reference evidence="9 11" key="1">
    <citation type="submission" date="2023-10" db="EMBL/GenBank/DDBJ databases">
        <title>Whole Genome based description of the genera Actinobaculum and Actinotignum reveals a complex phylogenetic relationship within the species included in the genus Actinotignum.</title>
        <authorList>
            <person name="Jensen C.S."/>
            <person name="Dargis R."/>
            <person name="Kemp M."/>
            <person name="Christensen J.J."/>
        </authorList>
    </citation>
    <scope>NUCLEOTIDE SEQUENCE</scope>
    <source>
        <strain evidence="10 11">SLA_B089</strain>
        <strain evidence="9">SLA_B245</strain>
    </source>
</reference>
<dbReference type="InterPro" id="IPR001367">
    <property type="entry name" value="Fe_dep_repressor"/>
</dbReference>
<dbReference type="InterPro" id="IPR036390">
    <property type="entry name" value="WH_DNA-bd_sf"/>
</dbReference>
<dbReference type="PROSITE" id="PS50944">
    <property type="entry name" value="HTH_DTXR"/>
    <property type="match status" value="1"/>
</dbReference>
<evidence type="ECO:0000256" key="3">
    <source>
        <dbReference type="ARBA" id="ARBA00011738"/>
    </source>
</evidence>
<keyword evidence="11" id="KW-1185">Reference proteome</keyword>
<dbReference type="GO" id="GO:0045892">
    <property type="term" value="P:negative regulation of DNA-templated transcription"/>
    <property type="evidence" value="ECO:0007669"/>
    <property type="project" value="TreeGrafter"/>
</dbReference>
<dbReference type="GO" id="GO:0003700">
    <property type="term" value="F:DNA-binding transcription factor activity"/>
    <property type="evidence" value="ECO:0007669"/>
    <property type="project" value="InterPro"/>
</dbReference>
<evidence type="ECO:0000256" key="2">
    <source>
        <dbReference type="ARBA" id="ARBA00007871"/>
    </source>
</evidence>
<dbReference type="SUPFAM" id="SSF47979">
    <property type="entry name" value="Iron-dependent repressor protein, dimerization domain"/>
    <property type="match status" value="1"/>
</dbReference>
<dbReference type="InterPro" id="IPR022689">
    <property type="entry name" value="Iron_dep_repressor"/>
</dbReference>
<dbReference type="InterPro" id="IPR050536">
    <property type="entry name" value="DtxR_MntR_Metal-Reg"/>
</dbReference>
<evidence type="ECO:0000256" key="4">
    <source>
        <dbReference type="ARBA" id="ARBA00023004"/>
    </source>
</evidence>
<keyword evidence="7" id="KW-0804">Transcription</keyword>
<dbReference type="Pfam" id="PF02742">
    <property type="entry name" value="Fe_dep_repr_C"/>
    <property type="match status" value="1"/>
</dbReference>
<dbReference type="InterPro" id="IPR008988">
    <property type="entry name" value="Transcriptional_repressor_C"/>
</dbReference>
<dbReference type="PANTHER" id="PTHR33238:SF10">
    <property type="entry name" value="IRON-DEPENDENT REPRESSOR IDER"/>
    <property type="match status" value="1"/>
</dbReference>
<dbReference type="InterPro" id="IPR038157">
    <property type="entry name" value="FeoA_core_dom"/>
</dbReference>
<dbReference type="Pfam" id="PF01325">
    <property type="entry name" value="Fe_dep_repress"/>
    <property type="match status" value="1"/>
</dbReference>
<comment type="caution">
    <text evidence="9">The sequence shown here is derived from an EMBL/GenBank/DDBJ whole genome shotgun (WGS) entry which is preliminary data.</text>
</comment>
<evidence type="ECO:0000259" key="8">
    <source>
        <dbReference type="PROSITE" id="PS50944"/>
    </source>
</evidence>
<name>A0AAW9HCM3_9ACTO</name>
<dbReference type="Gene3D" id="1.10.10.10">
    <property type="entry name" value="Winged helix-like DNA-binding domain superfamily/Winged helix DNA-binding domain"/>
    <property type="match status" value="1"/>
</dbReference>
<dbReference type="Proteomes" id="UP001284901">
    <property type="component" value="Unassembled WGS sequence"/>
</dbReference>
<sequence length="234" mass="25893">MSDDLVDTREMYLKAVYELEEEGIVPLRARLVERLSQSKPTVSETVARLERDGMMYLDTDRAIVLTDEGRRIATSVMRKHRVAECFLLHVLGMPWEHVHAEACRWEHVMSRELEERISHVLGEQGYELSHDPFGNPIPAENSMGPGADIAARTGLLAVADYLERNPNGGKVTIARIGEVVQTDDDLLEAMAAAGIKPDAAVTISVEDDGDILAHGASGVLPLTDWIRKHLLVHA</sequence>
<dbReference type="InterPro" id="IPR036388">
    <property type="entry name" value="WH-like_DNA-bd_sf"/>
</dbReference>
<dbReference type="Gene3D" id="1.10.60.10">
    <property type="entry name" value="Iron dependent repressor, metal binding and dimerisation domain"/>
    <property type="match status" value="1"/>
</dbReference>
<dbReference type="EMBL" id="JAWNFY010000008">
    <property type="protein sequence ID" value="MDY5146145.1"/>
    <property type="molecule type" value="Genomic_DNA"/>
</dbReference>
<evidence type="ECO:0000313" key="10">
    <source>
        <dbReference type="EMBL" id="MDY5146145.1"/>
    </source>
</evidence>
<dbReference type="SMART" id="SM00529">
    <property type="entry name" value="HTH_DTXR"/>
    <property type="match status" value="1"/>
</dbReference>
<accession>A0AAW9HCM3</accession>
<dbReference type="Gene3D" id="2.30.30.90">
    <property type="match status" value="1"/>
</dbReference>